<dbReference type="GO" id="GO:0005829">
    <property type="term" value="C:cytosol"/>
    <property type="evidence" value="ECO:0007669"/>
    <property type="project" value="TreeGrafter"/>
</dbReference>
<dbReference type="RefSeq" id="WP_213517186.1">
    <property type="nucleotide sequence ID" value="NZ_BOSE01000006.1"/>
</dbReference>
<sequence>MTNSLSITLVYPVIKTIVQKGYNTEPIFQAAGFDPRRLQHADNRIETEQLKQLIEAAAQHTGDDYFGLSQGMLMEFADLGILGYVISHSKTVGDALQAYLRYYQILMDCVHTIITIEEEQLVIRFIEEEALHLSRHCMDEMAVGLSRIIKALAMQPLPLRQVSFTYEQPGSIGPYIEAFGLAPQFAQRYTELRFDKDILNCEVMYADHYMLQAFEEMAQAAMKRLLQGKQFSDRVIEWMHQCMPNSFPTLKQTAEAFYMSERRLQQKLAEEQTTFIQLANQVKKELAISLLKQDECSISQIAYLLHFAEPSSFQNAFKRWTGKTPGQYRLTLQSSVYDLAE</sequence>
<dbReference type="AlphaFoldDB" id="A0A919YNB9"/>
<reference evidence="5" key="1">
    <citation type="submission" date="2021-03" db="EMBL/GenBank/DDBJ databases">
        <title>Antimicrobial resistance genes in bacteria isolated from Japanese honey, and their potential for conferring macrolide and lincosamide resistance in the American foulbrood pathogen Paenibacillus larvae.</title>
        <authorList>
            <person name="Okamoto M."/>
            <person name="Kumagai M."/>
            <person name="Kanamori H."/>
            <person name="Takamatsu D."/>
        </authorList>
    </citation>
    <scope>NUCLEOTIDE SEQUENCE</scope>
    <source>
        <strain evidence="5">J40TS1</strain>
    </source>
</reference>
<dbReference type="PANTHER" id="PTHR47894:SF1">
    <property type="entry name" value="HTH-TYPE TRANSCRIPTIONAL REGULATOR VQSM"/>
    <property type="match status" value="1"/>
</dbReference>
<evidence type="ECO:0000313" key="6">
    <source>
        <dbReference type="Proteomes" id="UP000683139"/>
    </source>
</evidence>
<dbReference type="Proteomes" id="UP000683139">
    <property type="component" value="Unassembled WGS sequence"/>
</dbReference>
<dbReference type="SMART" id="SM00342">
    <property type="entry name" value="HTH_ARAC"/>
    <property type="match status" value="1"/>
</dbReference>
<gene>
    <name evidence="5" type="ORF">J40TS1_32840</name>
</gene>
<dbReference type="InterPro" id="IPR032687">
    <property type="entry name" value="AraC-type_N"/>
</dbReference>
<name>A0A919YNB9_9BACL</name>
<dbReference type="Pfam" id="PF12625">
    <property type="entry name" value="Arabinose_bd"/>
    <property type="match status" value="1"/>
</dbReference>
<dbReference type="GO" id="GO:0000976">
    <property type="term" value="F:transcription cis-regulatory region binding"/>
    <property type="evidence" value="ECO:0007669"/>
    <property type="project" value="TreeGrafter"/>
</dbReference>
<dbReference type="SUPFAM" id="SSF46689">
    <property type="entry name" value="Homeodomain-like"/>
    <property type="match status" value="1"/>
</dbReference>
<proteinExistence type="predicted"/>
<comment type="caution">
    <text evidence="5">The sequence shown here is derived from an EMBL/GenBank/DDBJ whole genome shotgun (WGS) entry which is preliminary data.</text>
</comment>
<evidence type="ECO:0000256" key="3">
    <source>
        <dbReference type="ARBA" id="ARBA00023163"/>
    </source>
</evidence>
<evidence type="ECO:0000256" key="2">
    <source>
        <dbReference type="ARBA" id="ARBA00023125"/>
    </source>
</evidence>
<accession>A0A919YNB9</accession>
<dbReference type="InterPro" id="IPR009057">
    <property type="entry name" value="Homeodomain-like_sf"/>
</dbReference>
<keyword evidence="1" id="KW-0805">Transcription regulation</keyword>
<evidence type="ECO:0000256" key="1">
    <source>
        <dbReference type="ARBA" id="ARBA00023015"/>
    </source>
</evidence>
<keyword evidence="6" id="KW-1185">Reference proteome</keyword>
<dbReference type="Pfam" id="PF12833">
    <property type="entry name" value="HTH_18"/>
    <property type="match status" value="1"/>
</dbReference>
<evidence type="ECO:0000259" key="4">
    <source>
        <dbReference type="PROSITE" id="PS01124"/>
    </source>
</evidence>
<dbReference type="PANTHER" id="PTHR47894">
    <property type="entry name" value="HTH-TYPE TRANSCRIPTIONAL REGULATOR GADX"/>
    <property type="match status" value="1"/>
</dbReference>
<protein>
    <submittedName>
        <fullName evidence="5">AraC family transcriptional regulator</fullName>
    </submittedName>
</protein>
<dbReference type="Gene3D" id="1.10.10.60">
    <property type="entry name" value="Homeodomain-like"/>
    <property type="match status" value="1"/>
</dbReference>
<feature type="domain" description="HTH araC/xylS-type" evidence="4">
    <location>
        <begin position="233"/>
        <end position="331"/>
    </location>
</feature>
<dbReference type="GO" id="GO:0003700">
    <property type="term" value="F:DNA-binding transcription factor activity"/>
    <property type="evidence" value="ECO:0007669"/>
    <property type="project" value="InterPro"/>
</dbReference>
<evidence type="ECO:0000313" key="5">
    <source>
        <dbReference type="EMBL" id="GIP17642.1"/>
    </source>
</evidence>
<dbReference type="InterPro" id="IPR018060">
    <property type="entry name" value="HTH_AraC"/>
</dbReference>
<keyword evidence="2" id="KW-0238">DNA-binding</keyword>
<dbReference type="PROSITE" id="PS01124">
    <property type="entry name" value="HTH_ARAC_FAMILY_2"/>
    <property type="match status" value="1"/>
</dbReference>
<keyword evidence="3" id="KW-0804">Transcription</keyword>
<dbReference type="EMBL" id="BOSE01000006">
    <property type="protein sequence ID" value="GIP17642.1"/>
    <property type="molecule type" value="Genomic_DNA"/>
</dbReference>
<organism evidence="5 6">
    <name type="scientific">Paenibacillus montaniterrae</name>
    <dbReference type="NCBI Taxonomy" id="429341"/>
    <lineage>
        <taxon>Bacteria</taxon>
        <taxon>Bacillati</taxon>
        <taxon>Bacillota</taxon>
        <taxon>Bacilli</taxon>
        <taxon>Bacillales</taxon>
        <taxon>Paenibacillaceae</taxon>
        <taxon>Paenibacillus</taxon>
    </lineage>
</organism>